<evidence type="ECO:0000259" key="2">
    <source>
        <dbReference type="PROSITE" id="PS51471"/>
    </source>
</evidence>
<dbReference type="GO" id="GO:0016491">
    <property type="term" value="F:oxidoreductase activity"/>
    <property type="evidence" value="ECO:0007669"/>
    <property type="project" value="UniProtKB-KW"/>
</dbReference>
<dbReference type="Gene3D" id="2.60.120.330">
    <property type="entry name" value="B-lactam Antibiotic, Isopenicillin N Synthase, Chain"/>
    <property type="match status" value="1"/>
</dbReference>
<evidence type="ECO:0000313" key="4">
    <source>
        <dbReference type="Proteomes" id="UP000007148"/>
    </source>
</evidence>
<dbReference type="STRING" id="1109443.G4TPH7"/>
<keyword evidence="1" id="KW-0560">Oxidoreductase</keyword>
<comment type="similarity">
    <text evidence="1">Belongs to the iron/ascorbate-dependent oxidoreductase family.</text>
</comment>
<dbReference type="Pfam" id="PF03171">
    <property type="entry name" value="2OG-FeII_Oxy"/>
    <property type="match status" value="1"/>
</dbReference>
<evidence type="ECO:0000256" key="1">
    <source>
        <dbReference type="RuleBase" id="RU003682"/>
    </source>
</evidence>
<dbReference type="OrthoDB" id="288590at2759"/>
<evidence type="ECO:0000313" key="3">
    <source>
        <dbReference type="EMBL" id="CCA73220.1"/>
    </source>
</evidence>
<dbReference type="InterPro" id="IPR050231">
    <property type="entry name" value="Iron_ascorbate_oxido_reductase"/>
</dbReference>
<dbReference type="SUPFAM" id="SSF51197">
    <property type="entry name" value="Clavaminate synthase-like"/>
    <property type="match status" value="1"/>
</dbReference>
<dbReference type="InterPro" id="IPR026992">
    <property type="entry name" value="DIOX_N"/>
</dbReference>
<keyword evidence="1" id="KW-0479">Metal-binding</keyword>
<protein>
    <submittedName>
        <fullName evidence="3">Related to flavonol synthase-like protein</fullName>
    </submittedName>
</protein>
<keyword evidence="1" id="KW-0408">Iron</keyword>
<dbReference type="PANTHER" id="PTHR47990">
    <property type="entry name" value="2-OXOGLUTARATE (2OG) AND FE(II)-DEPENDENT OXYGENASE SUPERFAMILY PROTEIN-RELATED"/>
    <property type="match status" value="1"/>
</dbReference>
<dbReference type="Proteomes" id="UP000007148">
    <property type="component" value="Unassembled WGS sequence"/>
</dbReference>
<dbReference type="InterPro" id="IPR005123">
    <property type="entry name" value="Oxoglu/Fe-dep_dioxygenase_dom"/>
</dbReference>
<gene>
    <name evidence="3" type="ORF">PIIN_07175</name>
</gene>
<name>G4TPH7_SERID</name>
<organism evidence="3 4">
    <name type="scientific">Serendipita indica (strain DSM 11827)</name>
    <name type="common">Root endophyte fungus</name>
    <name type="synonym">Piriformospora indica</name>
    <dbReference type="NCBI Taxonomy" id="1109443"/>
    <lineage>
        <taxon>Eukaryota</taxon>
        <taxon>Fungi</taxon>
        <taxon>Dikarya</taxon>
        <taxon>Basidiomycota</taxon>
        <taxon>Agaricomycotina</taxon>
        <taxon>Agaricomycetes</taxon>
        <taxon>Sebacinales</taxon>
        <taxon>Serendipitaceae</taxon>
        <taxon>Serendipita</taxon>
    </lineage>
</organism>
<dbReference type="OMA" id="ARETGFF"/>
<dbReference type="InterPro" id="IPR027443">
    <property type="entry name" value="IPNS-like_sf"/>
</dbReference>
<feature type="domain" description="Fe2OG dioxygenase" evidence="2">
    <location>
        <begin position="175"/>
        <end position="280"/>
    </location>
</feature>
<sequence length="355" mass="40212">MSRGFKHIPILDWKIYQEGQKPAFLEQLRDALIFAGFLYLQHPPIEAGLIERVKEYLPKLFALPAETKHKLDMVNSPHFLGYSSLGSELTKGKVDQREQFDFGTPYDCIWKEGDPEYRKLWGQSQWPSEEDLPGFKDTLTRYLSQVQDLSEIFTHLVAEALGLGPNGLDIFFDHPMSSMQHRSKVVKYPPVGDEQQGVGPHFDSGFLTLLLQASSHRGLQAQNVDGDWIDVPPLDDTLVVNIGKGLEFVTQRVALATTHRVLNPPLGSTDRYSVPYFQIIKQDIKLADSVIDFSPEILALRDKRGDPVSDSVNYSEYGTEESGHVSLIGRIRSHPDVARRHYPTLYKVYFPGESQ</sequence>
<dbReference type="InterPro" id="IPR044861">
    <property type="entry name" value="IPNS-like_FE2OG_OXY"/>
</dbReference>
<dbReference type="InParanoid" id="G4TPH7"/>
<accession>G4TPH7</accession>
<dbReference type="HOGENOM" id="CLU_010119_1_1_1"/>
<dbReference type="Pfam" id="PF14226">
    <property type="entry name" value="DIOX_N"/>
    <property type="match status" value="1"/>
</dbReference>
<comment type="caution">
    <text evidence="3">The sequence shown here is derived from an EMBL/GenBank/DDBJ whole genome shotgun (WGS) entry which is preliminary data.</text>
</comment>
<dbReference type="eggNOG" id="KOG0143">
    <property type="taxonomic scope" value="Eukaryota"/>
</dbReference>
<dbReference type="AlphaFoldDB" id="G4TPH7"/>
<dbReference type="GO" id="GO:0046872">
    <property type="term" value="F:metal ion binding"/>
    <property type="evidence" value="ECO:0007669"/>
    <property type="project" value="UniProtKB-KW"/>
</dbReference>
<dbReference type="EMBL" id="CAFZ01000210">
    <property type="protein sequence ID" value="CCA73220.1"/>
    <property type="molecule type" value="Genomic_DNA"/>
</dbReference>
<keyword evidence="4" id="KW-1185">Reference proteome</keyword>
<proteinExistence type="inferred from homology"/>
<reference evidence="3 4" key="1">
    <citation type="journal article" date="2011" name="PLoS Pathog.">
        <title>Endophytic Life Strategies Decoded by Genome and Transcriptome Analyses of the Mutualistic Root Symbiont Piriformospora indica.</title>
        <authorList>
            <person name="Zuccaro A."/>
            <person name="Lahrmann U."/>
            <person name="Guldener U."/>
            <person name="Langen G."/>
            <person name="Pfiffi S."/>
            <person name="Biedenkopf D."/>
            <person name="Wong P."/>
            <person name="Samans B."/>
            <person name="Grimm C."/>
            <person name="Basiewicz M."/>
            <person name="Murat C."/>
            <person name="Martin F."/>
            <person name="Kogel K.H."/>
        </authorList>
    </citation>
    <scope>NUCLEOTIDE SEQUENCE [LARGE SCALE GENOMIC DNA]</scope>
    <source>
        <strain evidence="3 4">DSM 11827</strain>
    </source>
</reference>
<dbReference type="PROSITE" id="PS51471">
    <property type="entry name" value="FE2OG_OXY"/>
    <property type="match status" value="1"/>
</dbReference>